<dbReference type="EMBL" id="JAABOE010000177">
    <property type="protein sequence ID" value="KAF3159852.1"/>
    <property type="molecule type" value="Genomic_DNA"/>
</dbReference>
<dbReference type="Proteomes" id="UP000472727">
    <property type="component" value="Unassembled WGS sequence"/>
</dbReference>
<evidence type="ECO:0000313" key="5">
    <source>
        <dbReference type="EMBL" id="KAF3225491.1"/>
    </source>
</evidence>
<dbReference type="EMBL" id="WIPF01000027">
    <property type="protein sequence ID" value="KAF3225491.1"/>
    <property type="molecule type" value="Genomic_DNA"/>
</dbReference>
<evidence type="ECO:0000313" key="8">
    <source>
        <dbReference type="Proteomes" id="UP000483672"/>
    </source>
</evidence>
<proteinExistence type="predicted"/>
<comment type="caution">
    <text evidence="3">The sequence shown here is derived from an EMBL/GenBank/DDBJ whole genome shotgun (WGS) entry which is preliminary data.</text>
</comment>
<gene>
    <name evidence="3" type="ORF">TWF106_001407</name>
    <name evidence="5" type="ORF">TWF191_005198</name>
    <name evidence="4" type="ORF">TWF679_006237</name>
    <name evidence="2" type="ORF">TWF788_003484</name>
</gene>
<evidence type="ECO:0000313" key="2">
    <source>
        <dbReference type="EMBL" id="KAF3159852.1"/>
    </source>
</evidence>
<evidence type="ECO:0000313" key="4">
    <source>
        <dbReference type="EMBL" id="KAF3211744.1"/>
    </source>
</evidence>
<evidence type="ECO:0000313" key="6">
    <source>
        <dbReference type="Proteomes" id="UP000472727"/>
    </source>
</evidence>
<dbReference type="Proteomes" id="UP000614610">
    <property type="component" value="Unassembled WGS sequence"/>
</dbReference>
<evidence type="ECO:0000256" key="1">
    <source>
        <dbReference type="SAM" id="MobiDB-lite"/>
    </source>
</evidence>
<dbReference type="Proteomes" id="UP000479691">
    <property type="component" value="Unassembled WGS sequence"/>
</dbReference>
<evidence type="ECO:0000313" key="7">
    <source>
        <dbReference type="Proteomes" id="UP000479691"/>
    </source>
</evidence>
<name>A0A6G1LV16_ORBOL</name>
<sequence>MTSSNGERSGLLTLMNSETVKTAGVINRTRREVDKDQQKTKKKGSGIFEWGGEKGRSFTTGSDWVCGRINGKGHNSWLAVLCGSGLLSQDMDKEAGTNPLAPLTPAAPPPPPR</sequence>
<accession>A0A6G1LV16</accession>
<dbReference type="EMBL" id="WIWS01000121">
    <property type="protein sequence ID" value="KAF3204914.1"/>
    <property type="molecule type" value="Genomic_DNA"/>
</dbReference>
<reference evidence="6 7" key="1">
    <citation type="submission" date="2019-06" db="EMBL/GenBank/DDBJ databases">
        <authorList>
            <person name="Palmer J.M."/>
        </authorList>
    </citation>
    <scope>NUCLEOTIDE SEQUENCE [LARGE SCALE GENOMIC DNA]</scope>
    <source>
        <strain evidence="3 6">TWF106</strain>
        <strain evidence="5 8">TWF191</strain>
        <strain evidence="4">TWF679</strain>
        <strain evidence="2 7">TWF788</strain>
    </source>
</reference>
<dbReference type="EMBL" id="WIWT01000032">
    <property type="protein sequence ID" value="KAF3211744.1"/>
    <property type="molecule type" value="Genomic_DNA"/>
</dbReference>
<evidence type="ECO:0000313" key="3">
    <source>
        <dbReference type="EMBL" id="KAF3204914.1"/>
    </source>
</evidence>
<dbReference type="AlphaFoldDB" id="A0A6G1LV16"/>
<organism evidence="3 6">
    <name type="scientific">Orbilia oligospora</name>
    <name type="common">Nematode-trapping fungus</name>
    <name type="synonym">Arthrobotrys oligospora</name>
    <dbReference type="NCBI Taxonomy" id="2813651"/>
    <lineage>
        <taxon>Eukaryota</taxon>
        <taxon>Fungi</taxon>
        <taxon>Dikarya</taxon>
        <taxon>Ascomycota</taxon>
        <taxon>Pezizomycotina</taxon>
        <taxon>Orbiliomycetes</taxon>
        <taxon>Orbiliales</taxon>
        <taxon>Orbiliaceae</taxon>
        <taxon>Orbilia</taxon>
    </lineage>
</organism>
<feature type="region of interest" description="Disordered" evidence="1">
    <location>
        <begin position="89"/>
        <end position="113"/>
    </location>
</feature>
<dbReference type="Proteomes" id="UP000483672">
    <property type="component" value="Unassembled WGS sequence"/>
</dbReference>
<protein>
    <submittedName>
        <fullName evidence="3">Uncharacterized protein</fullName>
    </submittedName>
</protein>